<evidence type="ECO:0000256" key="4">
    <source>
        <dbReference type="ARBA" id="ARBA00022833"/>
    </source>
</evidence>
<dbReference type="Proteomes" id="UP000886858">
    <property type="component" value="Unassembled WGS sequence"/>
</dbReference>
<dbReference type="InterPro" id="IPR008971">
    <property type="entry name" value="HSP40/DnaJ_pept-bd"/>
</dbReference>
<dbReference type="Pfam" id="PF01556">
    <property type="entry name" value="DnaJ_C"/>
    <property type="match status" value="1"/>
</dbReference>
<proteinExistence type="predicted"/>
<evidence type="ECO:0000256" key="5">
    <source>
        <dbReference type="ARBA" id="ARBA00023186"/>
    </source>
</evidence>
<reference evidence="7" key="1">
    <citation type="journal article" date="2021" name="PeerJ">
        <title>Extensive microbial diversity within the chicken gut microbiome revealed by metagenomics and culture.</title>
        <authorList>
            <person name="Gilroy R."/>
            <person name="Ravi A."/>
            <person name="Getino M."/>
            <person name="Pursley I."/>
            <person name="Horton D.L."/>
            <person name="Alikhan N.F."/>
            <person name="Baker D."/>
            <person name="Gharbi K."/>
            <person name="Hall N."/>
            <person name="Watson M."/>
            <person name="Adriaenssens E.M."/>
            <person name="Foster-Nyarko E."/>
            <person name="Jarju S."/>
            <person name="Secka A."/>
            <person name="Antonio M."/>
            <person name="Oren A."/>
            <person name="Chaudhuri R.R."/>
            <person name="La Ragione R."/>
            <person name="Hildebrand F."/>
            <person name="Pallen M.J."/>
        </authorList>
    </citation>
    <scope>NUCLEOTIDE SEQUENCE</scope>
    <source>
        <strain evidence="7">CHK179-7159</strain>
    </source>
</reference>
<dbReference type="SUPFAM" id="SSF49493">
    <property type="entry name" value="HSP40/DnaJ peptide-binding domain"/>
    <property type="match status" value="2"/>
</dbReference>
<dbReference type="PANTHER" id="PTHR43096">
    <property type="entry name" value="DNAJ HOMOLOG 1, MITOCHONDRIAL-RELATED"/>
    <property type="match status" value="1"/>
</dbReference>
<keyword evidence="1" id="KW-0479">Metal-binding</keyword>
<dbReference type="GO" id="GO:0051082">
    <property type="term" value="F:unfolded protein binding"/>
    <property type="evidence" value="ECO:0007669"/>
    <property type="project" value="InterPro"/>
</dbReference>
<keyword evidence="3" id="KW-0863">Zinc-finger</keyword>
<reference evidence="7" key="2">
    <citation type="submission" date="2021-04" db="EMBL/GenBank/DDBJ databases">
        <authorList>
            <person name="Gilroy R."/>
        </authorList>
    </citation>
    <scope>NUCLEOTIDE SEQUENCE</scope>
    <source>
        <strain evidence="7">CHK179-7159</strain>
    </source>
</reference>
<evidence type="ECO:0000313" key="7">
    <source>
        <dbReference type="EMBL" id="HJA92785.1"/>
    </source>
</evidence>
<evidence type="ECO:0000256" key="3">
    <source>
        <dbReference type="ARBA" id="ARBA00022771"/>
    </source>
</evidence>
<evidence type="ECO:0000259" key="6">
    <source>
        <dbReference type="Pfam" id="PF01556"/>
    </source>
</evidence>
<dbReference type="GO" id="GO:0008270">
    <property type="term" value="F:zinc ion binding"/>
    <property type="evidence" value="ECO:0007669"/>
    <property type="project" value="UniProtKB-KW"/>
</dbReference>
<dbReference type="CDD" id="cd10747">
    <property type="entry name" value="DnaJ_C"/>
    <property type="match status" value="1"/>
</dbReference>
<dbReference type="AlphaFoldDB" id="A0A9D2I5M5"/>
<evidence type="ECO:0000313" key="8">
    <source>
        <dbReference type="Proteomes" id="UP000886858"/>
    </source>
</evidence>
<protein>
    <submittedName>
        <fullName evidence="7">Molecular chaperone DnaJ</fullName>
    </submittedName>
</protein>
<dbReference type="InterPro" id="IPR002939">
    <property type="entry name" value="DnaJ_C"/>
</dbReference>
<organism evidence="7 8">
    <name type="scientific">Candidatus Eisenbergiella merdipullorum</name>
    <dbReference type="NCBI Taxonomy" id="2838553"/>
    <lineage>
        <taxon>Bacteria</taxon>
        <taxon>Bacillati</taxon>
        <taxon>Bacillota</taxon>
        <taxon>Clostridia</taxon>
        <taxon>Lachnospirales</taxon>
        <taxon>Lachnospiraceae</taxon>
        <taxon>Eisenbergiella</taxon>
    </lineage>
</organism>
<keyword evidence="2" id="KW-0677">Repeat</keyword>
<name>A0A9D2I5M5_9FIRM</name>
<accession>A0A9D2I5M5</accession>
<dbReference type="FunFam" id="2.60.260.20:FF:000005">
    <property type="entry name" value="Chaperone protein dnaJ 1, mitochondrial"/>
    <property type="match status" value="1"/>
</dbReference>
<sequence length="300" mass="31564">MYDQFGHAAFDGSAGAQGAGQGFNGFQGFDGNGGYHEFHFEGGNMDDLFGDLFGDLFHGKGGRKGSRRSSSQSGNRYGSGQGFGSGFYQNGFGGFADGGYDDDGFYGGFGGAQAKGANLRAEVSVSFDEAAFGCDKVIRLQREDGSIQSLQVHIPAGIESGKTIRLRGKGAPGAGGTEAGDLLLKVNVGQKPGFERKGMDVYSVVSIPFTTAVFGGEVTVPTISGSVICKIKEGTQSGSRIRLRGKGIVSMSDPNVHGDQYVTVQIQVPTNLSREAKQKLKEYEEACGQHGRRKNHNSAA</sequence>
<dbReference type="GO" id="GO:0005737">
    <property type="term" value="C:cytoplasm"/>
    <property type="evidence" value="ECO:0007669"/>
    <property type="project" value="TreeGrafter"/>
</dbReference>
<feature type="domain" description="Chaperone DnaJ C-terminal" evidence="6">
    <location>
        <begin position="119"/>
        <end position="269"/>
    </location>
</feature>
<dbReference type="GO" id="GO:0042026">
    <property type="term" value="P:protein refolding"/>
    <property type="evidence" value="ECO:0007669"/>
    <property type="project" value="TreeGrafter"/>
</dbReference>
<comment type="caution">
    <text evidence="7">The sequence shown here is derived from an EMBL/GenBank/DDBJ whole genome shotgun (WGS) entry which is preliminary data.</text>
</comment>
<dbReference type="EMBL" id="DWYY01000072">
    <property type="protein sequence ID" value="HJA92785.1"/>
    <property type="molecule type" value="Genomic_DNA"/>
</dbReference>
<evidence type="ECO:0000256" key="2">
    <source>
        <dbReference type="ARBA" id="ARBA00022737"/>
    </source>
</evidence>
<gene>
    <name evidence="7" type="ORF">H9717_06665</name>
</gene>
<evidence type="ECO:0000256" key="1">
    <source>
        <dbReference type="ARBA" id="ARBA00022723"/>
    </source>
</evidence>
<keyword evidence="4" id="KW-0862">Zinc</keyword>
<dbReference type="Gene3D" id="2.60.260.20">
    <property type="entry name" value="Urease metallochaperone UreE, N-terminal domain"/>
    <property type="match status" value="2"/>
</dbReference>
<dbReference type="PANTHER" id="PTHR43096:SF52">
    <property type="entry name" value="DNAJ HOMOLOG 1, MITOCHONDRIAL-RELATED"/>
    <property type="match status" value="1"/>
</dbReference>
<keyword evidence="5" id="KW-0143">Chaperone</keyword>